<comment type="caution">
    <text evidence="2">The sequence shown here is derived from an EMBL/GenBank/DDBJ whole genome shotgun (WGS) entry which is preliminary data.</text>
</comment>
<dbReference type="AlphaFoldDB" id="A0A8H6MT84"/>
<feature type="region of interest" description="Disordered" evidence="1">
    <location>
        <begin position="197"/>
        <end position="299"/>
    </location>
</feature>
<sequence length="341" mass="35752">MYIVRFFRDIERSGSDHPAPTKKDASGEFHDAIRSPETAHPVGWPSETPLASFMIPHPPAASLAARGMPGQETLSPSHRLLAAAQHSLMVEDTRGSLSDPPSTPLLGLLSSAAAASSSSSIFTSKPIRRPKSSTPQAAHRKNHLLPAPTAKMKVSAVLLIAATAVMAVPVAQVEEGGDSPTPTDGVLYDPSVSPIAASVESPAPEESEPAEPETSEPAEPETSEPATSEPAEPETSATSEPAGEGYGSYGDYKEPEGGYGSYGDYEGAGGDAEPEVEGYGSYGDYKEPEGEGYGSYGDYEGAGAAPEEYTEYGNYGDYTATDYGSYGAYKRALDFIKSLWA</sequence>
<reference evidence="2 3" key="1">
    <citation type="journal article" date="2020" name="Phytopathology">
        <title>Genome Sequence Resources of Colletotrichum truncatum, C. plurivorum, C. musicola, and C. sojae: Four Species Pathogenic to Soybean (Glycine max).</title>
        <authorList>
            <person name="Rogerio F."/>
            <person name="Boufleur T.R."/>
            <person name="Ciampi-Guillardi M."/>
            <person name="Sukno S.A."/>
            <person name="Thon M.R."/>
            <person name="Massola Junior N.S."/>
            <person name="Baroncelli R."/>
        </authorList>
    </citation>
    <scope>NUCLEOTIDE SEQUENCE [LARGE SCALE GENOMIC DNA]</scope>
    <source>
        <strain evidence="2 3">LFN0009</strain>
    </source>
</reference>
<feature type="compositionally biased region" description="Acidic residues" evidence="1">
    <location>
        <begin position="203"/>
        <end position="222"/>
    </location>
</feature>
<evidence type="ECO:0000256" key="1">
    <source>
        <dbReference type="SAM" id="MobiDB-lite"/>
    </source>
</evidence>
<dbReference type="Proteomes" id="UP000652219">
    <property type="component" value="Unassembled WGS sequence"/>
</dbReference>
<accession>A0A8H6MT84</accession>
<organism evidence="2 3">
    <name type="scientific">Colletotrichum sojae</name>
    <dbReference type="NCBI Taxonomy" id="2175907"/>
    <lineage>
        <taxon>Eukaryota</taxon>
        <taxon>Fungi</taxon>
        <taxon>Dikarya</taxon>
        <taxon>Ascomycota</taxon>
        <taxon>Pezizomycotina</taxon>
        <taxon>Sordariomycetes</taxon>
        <taxon>Hypocreomycetidae</taxon>
        <taxon>Glomerellales</taxon>
        <taxon>Glomerellaceae</taxon>
        <taxon>Colletotrichum</taxon>
        <taxon>Colletotrichum orchidearum species complex</taxon>
    </lineage>
</organism>
<evidence type="ECO:0000313" key="2">
    <source>
        <dbReference type="EMBL" id="KAF6807365.1"/>
    </source>
</evidence>
<name>A0A8H6MT84_9PEZI</name>
<protein>
    <submittedName>
        <fullName evidence="2">Uncharacterized protein</fullName>
    </submittedName>
</protein>
<evidence type="ECO:0000313" key="3">
    <source>
        <dbReference type="Proteomes" id="UP000652219"/>
    </source>
</evidence>
<dbReference type="EMBL" id="WIGN01000139">
    <property type="protein sequence ID" value="KAF6807365.1"/>
    <property type="molecule type" value="Genomic_DNA"/>
</dbReference>
<keyword evidence="3" id="KW-1185">Reference proteome</keyword>
<feature type="compositionally biased region" description="Gly residues" evidence="1">
    <location>
        <begin position="257"/>
        <end position="270"/>
    </location>
</feature>
<proteinExistence type="predicted"/>
<feature type="compositionally biased region" description="Low complexity" evidence="1">
    <location>
        <begin position="223"/>
        <end position="242"/>
    </location>
</feature>
<feature type="region of interest" description="Disordered" evidence="1">
    <location>
        <begin position="119"/>
        <end position="146"/>
    </location>
</feature>
<gene>
    <name evidence="2" type="ORF">CSOJ01_08250</name>
</gene>